<dbReference type="EMBL" id="JAUCQJ010000001">
    <property type="protein sequence ID" value="MDQ8748025.1"/>
    <property type="molecule type" value="Genomic_DNA"/>
</dbReference>
<reference evidence="1 4" key="2">
    <citation type="submission" date="2023-06" db="EMBL/GenBank/DDBJ databases">
        <title>Nosocomial Elizabethkingia miricola genome.</title>
        <authorList>
            <person name="Morgado S."/>
            <person name="Fonseca E."/>
            <person name="Freitas F."/>
            <person name="Vicente A.C."/>
        </authorList>
    </citation>
    <scope>NUCLEOTIDE SEQUENCE [LARGE SCALE GENOMIC DNA]</scope>
    <source>
        <strain evidence="1 4">EM15</strain>
    </source>
</reference>
<reference evidence="2 3" key="1">
    <citation type="submission" date="2019-07" db="EMBL/GenBank/DDBJ databases">
        <title>Genomic Encyclopedia of Archaeal and Bacterial Type Strains, Phase II (KMG-II): from individual species to whole genera.</title>
        <authorList>
            <person name="Goeker M."/>
        </authorList>
    </citation>
    <scope>NUCLEOTIDE SEQUENCE [LARGE SCALE GENOMIC DNA]</scope>
    <source>
        <strain evidence="2 3">DSM 14571</strain>
    </source>
</reference>
<evidence type="ECO:0000313" key="2">
    <source>
        <dbReference type="EMBL" id="TYO92261.1"/>
    </source>
</evidence>
<gene>
    <name evidence="2" type="ORF">LX74_01927</name>
    <name evidence="1" type="ORF">QT385_05205</name>
</gene>
<proteinExistence type="predicted"/>
<protein>
    <submittedName>
        <fullName evidence="1">Uncharacterized protein</fullName>
    </submittedName>
</protein>
<dbReference type="RefSeq" id="WP_260234333.1">
    <property type="nucleotide sequence ID" value="NZ_CP119595.1"/>
</dbReference>
<comment type="caution">
    <text evidence="1">The sequence shown here is derived from an EMBL/GenBank/DDBJ whole genome shotgun (WGS) entry which is preliminary data.</text>
</comment>
<organism evidence="1 4">
    <name type="scientific">Elizabethkingia miricola</name>
    <name type="common">Chryseobacterium miricola</name>
    <dbReference type="NCBI Taxonomy" id="172045"/>
    <lineage>
        <taxon>Bacteria</taxon>
        <taxon>Pseudomonadati</taxon>
        <taxon>Bacteroidota</taxon>
        <taxon>Flavobacteriia</taxon>
        <taxon>Flavobacteriales</taxon>
        <taxon>Weeksellaceae</taxon>
        <taxon>Elizabethkingia</taxon>
    </lineage>
</organism>
<evidence type="ECO:0000313" key="3">
    <source>
        <dbReference type="Proteomes" id="UP000324513"/>
    </source>
</evidence>
<sequence>MNWMTIVIITYGDMEKRKMLTFFSANSSVSLYCFLEKSFERGILNPSYPEGTKQRSEGTDPIDQYVLGGCFFFYNEEGSG</sequence>
<dbReference type="EMBL" id="VNHK01000005">
    <property type="protein sequence ID" value="TYO92261.1"/>
    <property type="molecule type" value="Genomic_DNA"/>
</dbReference>
<keyword evidence="3" id="KW-1185">Reference proteome</keyword>
<name>A0ABD5B281_ELIMR</name>
<evidence type="ECO:0000313" key="4">
    <source>
        <dbReference type="Proteomes" id="UP001239265"/>
    </source>
</evidence>
<dbReference type="Proteomes" id="UP000324513">
    <property type="component" value="Unassembled WGS sequence"/>
</dbReference>
<evidence type="ECO:0000313" key="1">
    <source>
        <dbReference type="EMBL" id="MDQ8748025.1"/>
    </source>
</evidence>
<dbReference type="AlphaFoldDB" id="A0ABD5B281"/>
<accession>A0ABD5B281</accession>
<dbReference type="Proteomes" id="UP001239265">
    <property type="component" value="Unassembled WGS sequence"/>
</dbReference>